<protein>
    <recommendedName>
        <fullName evidence="3">Lipoprotein</fullName>
    </recommendedName>
</protein>
<name>A0A6N3F2F3_STASI</name>
<evidence type="ECO:0000256" key="1">
    <source>
        <dbReference type="SAM" id="MobiDB-lite"/>
    </source>
</evidence>
<evidence type="ECO:0008006" key="3">
    <source>
        <dbReference type="Google" id="ProtNLM"/>
    </source>
</evidence>
<dbReference type="PROSITE" id="PS51257">
    <property type="entry name" value="PROKAR_LIPOPROTEIN"/>
    <property type="match status" value="1"/>
</dbReference>
<reference evidence="2" key="1">
    <citation type="submission" date="2019-11" db="EMBL/GenBank/DDBJ databases">
        <authorList>
            <person name="Feng L."/>
        </authorList>
    </citation>
    <scope>NUCLEOTIDE SEQUENCE</scope>
    <source>
        <strain evidence="2">SsimulansLFYP27</strain>
    </source>
</reference>
<feature type="compositionally biased region" description="Polar residues" evidence="1">
    <location>
        <begin position="70"/>
        <end position="79"/>
    </location>
</feature>
<evidence type="ECO:0000313" key="2">
    <source>
        <dbReference type="EMBL" id="VYU46066.1"/>
    </source>
</evidence>
<feature type="compositionally biased region" description="Basic and acidic residues" evidence="1">
    <location>
        <begin position="53"/>
        <end position="69"/>
    </location>
</feature>
<accession>A0A6N3F2F3</accession>
<sequence>MKKKFISIIGATILLTGCGSQNLGPLEQKTTKLRDDNHQLKLENQELEQNISDLKDKEKQLGADKKNTKEAAQNSMKTKNANATSDYYQKVTDTLKDYHKIESDVQKNKRKEAVVSKLDKIVTDLQSAHDKYKIDLEKSSMSDKDKSDNKNIEELNNKLVSAFKTIRDGYSTKSDKKIKQGQQELAQIKVSKSNS</sequence>
<feature type="compositionally biased region" description="Polar residues" evidence="1">
    <location>
        <begin position="180"/>
        <end position="195"/>
    </location>
</feature>
<dbReference type="EMBL" id="CACRUO010000059">
    <property type="protein sequence ID" value="VYU46066.1"/>
    <property type="molecule type" value="Genomic_DNA"/>
</dbReference>
<dbReference type="AlphaFoldDB" id="A0A6N3F2F3"/>
<dbReference type="RefSeq" id="WP_105978016.1">
    <property type="nucleotide sequence ID" value="NZ_CACRUO010000059.1"/>
</dbReference>
<feature type="region of interest" description="Disordered" evidence="1">
    <location>
        <begin position="171"/>
        <end position="195"/>
    </location>
</feature>
<organism evidence="2">
    <name type="scientific">Staphylococcus simulans</name>
    <dbReference type="NCBI Taxonomy" id="1286"/>
    <lineage>
        <taxon>Bacteria</taxon>
        <taxon>Bacillati</taxon>
        <taxon>Bacillota</taxon>
        <taxon>Bacilli</taxon>
        <taxon>Bacillales</taxon>
        <taxon>Staphylococcaceae</taxon>
        <taxon>Staphylococcus</taxon>
    </lineage>
</organism>
<feature type="region of interest" description="Disordered" evidence="1">
    <location>
        <begin position="48"/>
        <end position="79"/>
    </location>
</feature>
<proteinExistence type="predicted"/>
<gene>
    <name evidence="2" type="ORF">SSLFYP27_02279</name>
</gene>